<dbReference type="Proteomes" id="UP000186914">
    <property type="component" value="Unassembled WGS sequence"/>
</dbReference>
<dbReference type="EMBL" id="FTNO01000006">
    <property type="protein sequence ID" value="SIR87638.1"/>
    <property type="molecule type" value="Genomic_DNA"/>
</dbReference>
<reference evidence="2" key="1">
    <citation type="submission" date="2017-01" db="EMBL/GenBank/DDBJ databases">
        <authorList>
            <person name="Varghese N."/>
            <person name="Submissions S."/>
        </authorList>
    </citation>
    <scope>NUCLEOTIDE SEQUENCE [LARGE SCALE GENOMIC DNA]</scope>
    <source>
        <strain evidence="2">CGMCC 1.7737</strain>
    </source>
</reference>
<dbReference type="AlphaFoldDB" id="A0A1N7EI18"/>
<proteinExistence type="predicted"/>
<organism evidence="1 2">
    <name type="scientific">Haladaptatus litoreus</name>
    <dbReference type="NCBI Taxonomy" id="553468"/>
    <lineage>
        <taxon>Archaea</taxon>
        <taxon>Methanobacteriati</taxon>
        <taxon>Methanobacteriota</taxon>
        <taxon>Stenosarchaea group</taxon>
        <taxon>Halobacteria</taxon>
        <taxon>Halobacteriales</taxon>
        <taxon>Haladaptataceae</taxon>
        <taxon>Haladaptatus</taxon>
    </lineage>
</organism>
<protein>
    <submittedName>
        <fullName evidence="1">Uncharacterized protein</fullName>
    </submittedName>
</protein>
<keyword evidence="2" id="KW-1185">Reference proteome</keyword>
<evidence type="ECO:0000313" key="2">
    <source>
        <dbReference type="Proteomes" id="UP000186914"/>
    </source>
</evidence>
<gene>
    <name evidence="1" type="ORF">SAMN05421858_4261</name>
</gene>
<evidence type="ECO:0000313" key="1">
    <source>
        <dbReference type="EMBL" id="SIR87638.1"/>
    </source>
</evidence>
<name>A0A1N7EI18_9EURY</name>
<accession>A0A1N7EI18</accession>
<sequence length="56" mass="6486">MSGYSRNPSLGTGAQNTVEKFSSIFLEVFEIRYFETLNIVVKFRAVDSWSHKSTFY</sequence>